<evidence type="ECO:0000256" key="1">
    <source>
        <dbReference type="SAM" id="MobiDB-lite"/>
    </source>
</evidence>
<dbReference type="WBParaSite" id="TMUE_1000005927.1">
    <property type="protein sequence ID" value="TMUE_1000005927.1"/>
    <property type="gene ID" value="WBGene00299388"/>
</dbReference>
<reference evidence="3" key="1">
    <citation type="submission" date="2019-12" db="UniProtKB">
        <authorList>
            <consortium name="WormBaseParasite"/>
        </authorList>
    </citation>
    <scope>IDENTIFICATION</scope>
</reference>
<organism evidence="2 3">
    <name type="scientific">Trichuris muris</name>
    <name type="common">Mouse whipworm</name>
    <dbReference type="NCBI Taxonomy" id="70415"/>
    <lineage>
        <taxon>Eukaryota</taxon>
        <taxon>Metazoa</taxon>
        <taxon>Ecdysozoa</taxon>
        <taxon>Nematoda</taxon>
        <taxon>Enoplea</taxon>
        <taxon>Dorylaimia</taxon>
        <taxon>Trichinellida</taxon>
        <taxon>Trichuridae</taxon>
        <taxon>Trichuris</taxon>
    </lineage>
</organism>
<protein>
    <submittedName>
        <fullName evidence="3">Uncharacterized protein</fullName>
    </submittedName>
</protein>
<feature type="compositionally biased region" description="Basic and acidic residues" evidence="1">
    <location>
        <begin position="209"/>
        <end position="238"/>
    </location>
</feature>
<proteinExistence type="predicted"/>
<dbReference type="AlphaFoldDB" id="A0A5S6QGE9"/>
<evidence type="ECO:0000313" key="2">
    <source>
        <dbReference type="Proteomes" id="UP000046395"/>
    </source>
</evidence>
<feature type="region of interest" description="Disordered" evidence="1">
    <location>
        <begin position="209"/>
        <end position="247"/>
    </location>
</feature>
<evidence type="ECO:0000313" key="3">
    <source>
        <dbReference type="WBParaSite" id="TMUE_1000005927.1"/>
    </source>
</evidence>
<accession>A0A5S6QGE9</accession>
<name>A0A5S6QGE9_TRIMR</name>
<sequence>MDSSSESAVAAFLRFLRCPLCRHPFRPANIITCLDLVPADEASRGLWERARFAGDCYNLRCAIRSTERHINKLQSSFNEKLRVEDANISVVQGFLDYQLPPELQAELLEEKESLTRRLRSADVAHCQARRELEQAMNEFRLVVRRASGASTSAGSSSVDVAAICQGWMDISFNAHSSYVSVNNSIASLFAMFHCLDDLRSLRSSRERILELPESAEDPHSQNEEEREEGMVLRSENHHSPPPSAGSN</sequence>
<keyword evidence="2" id="KW-1185">Reference proteome</keyword>
<dbReference type="Proteomes" id="UP000046395">
    <property type="component" value="Unassembled WGS sequence"/>
</dbReference>